<dbReference type="EMBL" id="CP060696">
    <property type="protein sequence ID" value="QNO17632.1"/>
    <property type="molecule type" value="Genomic_DNA"/>
</dbReference>
<organism evidence="1 2">
    <name type="scientific">Caproicibacterium amylolyticum</name>
    <dbReference type="NCBI Taxonomy" id="2766537"/>
    <lineage>
        <taxon>Bacteria</taxon>
        <taxon>Bacillati</taxon>
        <taxon>Bacillota</taxon>
        <taxon>Clostridia</taxon>
        <taxon>Eubacteriales</taxon>
        <taxon>Oscillospiraceae</taxon>
        <taxon>Caproicibacterium</taxon>
    </lineage>
</organism>
<sequence length="182" mass="19424">MRKKLKHILKDRRGFSFPLVVAVALALVLILCGISEYLRLCIIASGVRDAVQSAVVATVTDNYSNVYHGIREGYSGGYRPSGSSWVGSVSTGDIYGRLDRNLGLTNESGAHVKEADGAEEFKISGLSVTIQNAPLAPSNPANSPVFAADATIQLEVPVSFGGKTLSPMHATLKVRAKYMPVF</sequence>
<keyword evidence="2" id="KW-1185">Reference proteome</keyword>
<accession>A0A7G9WG20</accession>
<evidence type="ECO:0000313" key="1">
    <source>
        <dbReference type="EMBL" id="QNO17632.1"/>
    </source>
</evidence>
<gene>
    <name evidence="1" type="ORF">H6X83_11970</name>
</gene>
<protein>
    <submittedName>
        <fullName evidence="1">Uncharacterized protein</fullName>
    </submittedName>
</protein>
<name>A0A7G9WG20_9FIRM</name>
<dbReference type="AlphaFoldDB" id="A0A7G9WG20"/>
<dbReference type="RefSeq" id="WP_212506696.1">
    <property type="nucleotide sequence ID" value="NZ_CP060696.1"/>
</dbReference>
<reference evidence="1 2" key="1">
    <citation type="submission" date="2020-08" db="EMBL/GenBank/DDBJ databases">
        <authorList>
            <person name="Ren C."/>
            <person name="Gu Y."/>
            <person name="Xu Y."/>
        </authorList>
    </citation>
    <scope>NUCLEOTIDE SEQUENCE [LARGE SCALE GENOMIC DNA]</scope>
    <source>
        <strain evidence="1 2">LBM18003</strain>
    </source>
</reference>
<dbReference type="KEGG" id="caml:H6X83_11970"/>
<dbReference type="Proteomes" id="UP000516046">
    <property type="component" value="Chromosome"/>
</dbReference>
<evidence type="ECO:0000313" key="2">
    <source>
        <dbReference type="Proteomes" id="UP000516046"/>
    </source>
</evidence>
<proteinExistence type="predicted"/>